<feature type="transmembrane region" description="Helical" evidence="1">
    <location>
        <begin position="56"/>
        <end position="78"/>
    </location>
</feature>
<dbReference type="EMBL" id="CCXZ01000025">
    <property type="protein sequence ID" value="CEG14784.1"/>
    <property type="molecule type" value="Genomic_DNA"/>
</dbReference>
<gene>
    <name evidence="2" type="ORF">XAC3562_1200107</name>
</gene>
<evidence type="ECO:0000313" key="2">
    <source>
        <dbReference type="EMBL" id="CEG14784.1"/>
    </source>
</evidence>
<evidence type="ECO:0000256" key="1">
    <source>
        <dbReference type="SAM" id="Phobius"/>
    </source>
</evidence>
<comment type="caution">
    <text evidence="2">The sequence shown here is derived from an EMBL/GenBank/DDBJ whole genome shotgun (WGS) entry which is preliminary data.</text>
</comment>
<dbReference type="AlphaFoldDB" id="A0A0U5BQA7"/>
<keyword evidence="1" id="KW-0472">Membrane</keyword>
<keyword evidence="1" id="KW-0812">Transmembrane</keyword>
<dbReference type="Proteomes" id="UP000052230">
    <property type="component" value="Unassembled WGS sequence"/>
</dbReference>
<evidence type="ECO:0000313" key="3">
    <source>
        <dbReference type="Proteomes" id="UP000052230"/>
    </source>
</evidence>
<reference evidence="2 3" key="1">
    <citation type="submission" date="2014-09" db="EMBL/GenBank/DDBJ databases">
        <authorList>
            <person name="Regsiter A."/>
        </authorList>
    </citation>
    <scope>NUCLEOTIDE SEQUENCE [LARGE SCALE GENOMIC DNA]</scope>
</reference>
<feature type="transmembrane region" description="Helical" evidence="1">
    <location>
        <begin position="24"/>
        <end position="44"/>
    </location>
</feature>
<sequence length="92" mass="10120">MLLLASVPYLWHNSFTKYPNLNKILGVAIIVVAGLMAIFMAAVVKALATLCRVRSPFLYVFGAPVALLLVWFAASWLIGVATDSFEWLFASE</sequence>
<proteinExistence type="predicted"/>
<accession>A0A0U5BQA7</accession>
<name>A0A0U5BQA7_XANCI</name>
<organism evidence="2 3">
    <name type="scientific">Xanthomonas citri pv. citri</name>
    <dbReference type="NCBI Taxonomy" id="611301"/>
    <lineage>
        <taxon>Bacteria</taxon>
        <taxon>Pseudomonadati</taxon>
        <taxon>Pseudomonadota</taxon>
        <taxon>Gammaproteobacteria</taxon>
        <taxon>Lysobacterales</taxon>
        <taxon>Lysobacteraceae</taxon>
        <taxon>Xanthomonas</taxon>
    </lineage>
</organism>
<keyword evidence="3" id="KW-1185">Reference proteome</keyword>
<keyword evidence="1" id="KW-1133">Transmembrane helix</keyword>
<protein>
    <submittedName>
        <fullName evidence="2">Uncharacterized protein</fullName>
    </submittedName>
</protein>